<evidence type="ECO:0000313" key="12">
    <source>
        <dbReference type="EMBL" id="MFD2758383.1"/>
    </source>
</evidence>
<evidence type="ECO:0000256" key="1">
    <source>
        <dbReference type="ARBA" id="ARBA00002494"/>
    </source>
</evidence>
<dbReference type="PROSITE" id="PS51296">
    <property type="entry name" value="RIESKE"/>
    <property type="match status" value="1"/>
</dbReference>
<keyword evidence="7" id="KW-1015">Disulfide bond</keyword>
<dbReference type="EMBL" id="JBHUNE010000006">
    <property type="protein sequence ID" value="MFD2758383.1"/>
    <property type="molecule type" value="Genomic_DNA"/>
</dbReference>
<evidence type="ECO:0000256" key="7">
    <source>
        <dbReference type="ARBA" id="ARBA00023157"/>
    </source>
</evidence>
<dbReference type="Proteomes" id="UP001597492">
    <property type="component" value="Unassembled WGS sequence"/>
</dbReference>
<gene>
    <name evidence="12" type="ORF">ACFSW7_08325</name>
</gene>
<dbReference type="InterPro" id="IPR017941">
    <property type="entry name" value="Rieske_2Fe-2S"/>
</dbReference>
<dbReference type="InterPro" id="IPR005805">
    <property type="entry name" value="Rieske_Fe-S_prot_C"/>
</dbReference>
<dbReference type="Pfam" id="PF00355">
    <property type="entry name" value="Rieske"/>
    <property type="match status" value="1"/>
</dbReference>
<dbReference type="SUPFAM" id="SSF50022">
    <property type="entry name" value="ISP domain"/>
    <property type="match status" value="1"/>
</dbReference>
<dbReference type="InterPro" id="IPR036922">
    <property type="entry name" value="Rieske_2Fe-2S_sf"/>
</dbReference>
<evidence type="ECO:0000256" key="3">
    <source>
        <dbReference type="ARBA" id="ARBA00022714"/>
    </source>
</evidence>
<evidence type="ECO:0000256" key="9">
    <source>
        <dbReference type="ARBA" id="ARBA00034078"/>
    </source>
</evidence>
<keyword evidence="10" id="KW-0732">Signal</keyword>
<dbReference type="Gene3D" id="2.102.10.10">
    <property type="entry name" value="Rieske [2Fe-2S] iron-sulphur domain"/>
    <property type="match status" value="1"/>
</dbReference>
<dbReference type="PANTHER" id="PTHR10134">
    <property type="entry name" value="CYTOCHROME B-C1 COMPLEX SUBUNIT RIESKE, MITOCHONDRIAL"/>
    <property type="match status" value="1"/>
</dbReference>
<proteinExistence type="predicted"/>
<comment type="function">
    <text evidence="1">Iron-sulfur subunit of the cytochrome bc1 complex, an essential component of the respiratory electron transport chain required for ATP synthesis. The bc1 complex catalyzes the oxidation of menaquinol and the reduction of cytochrome c in the respiratory chain. The bc1 complex operates through a Q-cycle mechanism that couples electron transfer to generation of the proton gradient that drives ATP synthesis.</text>
</comment>
<evidence type="ECO:0000256" key="2">
    <source>
        <dbReference type="ARBA" id="ARBA00015816"/>
    </source>
</evidence>
<keyword evidence="3" id="KW-0001">2Fe-2S</keyword>
<evidence type="ECO:0000256" key="10">
    <source>
        <dbReference type="SAM" id="SignalP"/>
    </source>
</evidence>
<dbReference type="PRINTS" id="PR00162">
    <property type="entry name" value="RIESKE"/>
</dbReference>
<organism evidence="12 13">
    <name type="scientific">Gulosibacter faecalis</name>
    <dbReference type="NCBI Taxonomy" id="272240"/>
    <lineage>
        <taxon>Bacteria</taxon>
        <taxon>Bacillati</taxon>
        <taxon>Actinomycetota</taxon>
        <taxon>Actinomycetes</taxon>
        <taxon>Micrococcales</taxon>
        <taxon>Microbacteriaceae</taxon>
        <taxon>Gulosibacter</taxon>
    </lineage>
</organism>
<comment type="cofactor">
    <cofactor evidence="9">
        <name>[2Fe-2S] cluster</name>
        <dbReference type="ChEBI" id="CHEBI:190135"/>
    </cofactor>
</comment>
<keyword evidence="6" id="KW-0411">Iron-sulfur</keyword>
<protein>
    <recommendedName>
        <fullName evidence="2">Cytochrome bc1 complex Rieske iron-sulfur subunit</fullName>
    </recommendedName>
    <alternativeName>
        <fullName evidence="8">Cytochrome bc1 reductase complex subunit QcrA</fullName>
    </alternativeName>
</protein>
<evidence type="ECO:0000256" key="5">
    <source>
        <dbReference type="ARBA" id="ARBA00023004"/>
    </source>
</evidence>
<dbReference type="InterPro" id="IPR006311">
    <property type="entry name" value="TAT_signal"/>
</dbReference>
<dbReference type="RefSeq" id="WP_019619405.1">
    <property type="nucleotide sequence ID" value="NZ_JBHUNE010000006.1"/>
</dbReference>
<evidence type="ECO:0000313" key="13">
    <source>
        <dbReference type="Proteomes" id="UP001597492"/>
    </source>
</evidence>
<evidence type="ECO:0000256" key="8">
    <source>
        <dbReference type="ARBA" id="ARBA00029586"/>
    </source>
</evidence>
<dbReference type="InterPro" id="IPR014349">
    <property type="entry name" value="Rieske_Fe-S_prot"/>
</dbReference>
<evidence type="ECO:0000256" key="6">
    <source>
        <dbReference type="ARBA" id="ARBA00023014"/>
    </source>
</evidence>
<dbReference type="PROSITE" id="PS51318">
    <property type="entry name" value="TAT"/>
    <property type="match status" value="1"/>
</dbReference>
<feature type="chain" id="PRO_5046873741" description="Cytochrome bc1 complex Rieske iron-sulfur subunit" evidence="10">
    <location>
        <begin position="31"/>
        <end position="142"/>
    </location>
</feature>
<feature type="domain" description="Rieske" evidence="11">
    <location>
        <begin position="49"/>
        <end position="141"/>
    </location>
</feature>
<comment type="caution">
    <text evidence="12">The sequence shown here is derived from an EMBL/GenBank/DDBJ whole genome shotgun (WGS) entry which is preliminary data.</text>
</comment>
<reference evidence="13" key="1">
    <citation type="journal article" date="2019" name="Int. J. Syst. Evol. Microbiol.">
        <title>The Global Catalogue of Microorganisms (GCM) 10K type strain sequencing project: providing services to taxonomists for standard genome sequencing and annotation.</title>
        <authorList>
            <consortium name="The Broad Institute Genomics Platform"/>
            <consortium name="The Broad Institute Genome Sequencing Center for Infectious Disease"/>
            <person name="Wu L."/>
            <person name="Ma J."/>
        </authorList>
    </citation>
    <scope>NUCLEOTIDE SEQUENCE [LARGE SCALE GENOMIC DNA]</scope>
    <source>
        <strain evidence="13">TISTR 1514</strain>
    </source>
</reference>
<keyword evidence="5" id="KW-0408">Iron</keyword>
<feature type="signal peptide" evidence="10">
    <location>
        <begin position="1"/>
        <end position="30"/>
    </location>
</feature>
<accession>A0ABW5UZD4</accession>
<keyword evidence="4" id="KW-0479">Metal-binding</keyword>
<dbReference type="CDD" id="cd03467">
    <property type="entry name" value="Rieske"/>
    <property type="match status" value="1"/>
</dbReference>
<evidence type="ECO:0000256" key="4">
    <source>
        <dbReference type="ARBA" id="ARBA00022723"/>
    </source>
</evidence>
<name>A0ABW5UZD4_9MICO</name>
<keyword evidence="13" id="KW-1185">Reference proteome</keyword>
<sequence>MTAATDQGPLLTRRALVRTTAVAGSSAAVAALLSSCTLERTEPAPSPEPFTVPAAEVPVGGGIVLAQYSALVTQPTAGEYRAFSAVCTHQGCVLADVQDRGAHCGCHNSYFDIATGDPVAGPARDPLPELTVTVQGDDLSVS</sequence>
<evidence type="ECO:0000259" key="11">
    <source>
        <dbReference type="PROSITE" id="PS51296"/>
    </source>
</evidence>